<dbReference type="RefSeq" id="WP_018306395.1">
    <property type="nucleotide sequence ID" value="NZ_LK996017.1"/>
</dbReference>
<evidence type="ECO:0000313" key="3">
    <source>
        <dbReference type="Proteomes" id="UP000054623"/>
    </source>
</evidence>
<name>A0A098B935_DESHA</name>
<reference evidence="2 3" key="2">
    <citation type="submission" date="2015-12" db="EMBL/GenBank/DDBJ databases">
        <title>Draft Genome Sequence of Desulfitobacterium hafniense Strain DH, a Sulfate-reducing Bacterium Isolated from Paddy Soils.</title>
        <authorList>
            <person name="Bao P."/>
            <person name="Zhang X."/>
            <person name="Li G."/>
        </authorList>
    </citation>
    <scope>NUCLEOTIDE SEQUENCE [LARGE SCALE GENOMIC DNA]</scope>
    <source>
        <strain evidence="2 3">DH</strain>
    </source>
</reference>
<organism evidence="1">
    <name type="scientific">Desulfitobacterium hafniense</name>
    <name type="common">Desulfitobacterium frappieri</name>
    <dbReference type="NCBI Taxonomy" id="49338"/>
    <lineage>
        <taxon>Bacteria</taxon>
        <taxon>Bacillati</taxon>
        <taxon>Bacillota</taxon>
        <taxon>Clostridia</taxon>
        <taxon>Eubacteriales</taxon>
        <taxon>Desulfitobacteriaceae</taxon>
        <taxon>Desulfitobacterium</taxon>
    </lineage>
</organism>
<dbReference type="EMBL" id="LOCK01000009">
    <property type="protein sequence ID" value="KTE92976.1"/>
    <property type="molecule type" value="Genomic_DNA"/>
</dbReference>
<dbReference type="EMBL" id="LK996017">
    <property type="protein sequence ID" value="CDX04361.1"/>
    <property type="molecule type" value="Genomic_DNA"/>
</dbReference>
<sequence length="134" mass="14697">MADTQIGVISCSGEECLGGTISRLATRKVMENLRVGKVVSLCLPLYIAGGKEERDFAKVYPVIAVDGCNKCCAKRATLKYSGEVKGTLDLSELMGEDIALSKIVSARDLKEEHYQMVNQIAEEICRKVDQVIIR</sequence>
<dbReference type="OrthoDB" id="1778230at2"/>
<proteinExistence type="predicted"/>
<reference evidence="1" key="1">
    <citation type="submission" date="2014-07" db="EMBL/GenBank/DDBJ databases">
        <authorList>
            <person name="Hornung V.Bastian."/>
        </authorList>
    </citation>
    <scope>NUCLEOTIDE SEQUENCE</scope>
    <source>
        <strain evidence="1">PCE-S</strain>
    </source>
</reference>
<dbReference type="AlphaFoldDB" id="A0A098B935"/>
<evidence type="ECO:0000313" key="1">
    <source>
        <dbReference type="EMBL" id="CDX04361.1"/>
    </source>
</evidence>
<dbReference type="PATRIC" id="fig|49338.4.peg.4813"/>
<evidence type="ECO:0000313" key="2">
    <source>
        <dbReference type="EMBL" id="KTE92976.1"/>
    </source>
</evidence>
<dbReference type="InterPro" id="IPR014958">
    <property type="entry name" value="DGC"/>
</dbReference>
<accession>A0A098B935</accession>
<dbReference type="Proteomes" id="UP000054623">
    <property type="component" value="Unassembled WGS sequence"/>
</dbReference>
<protein>
    <submittedName>
        <fullName evidence="1">DGC domain</fullName>
    </submittedName>
</protein>
<dbReference type="Pfam" id="PF08859">
    <property type="entry name" value="DGC"/>
    <property type="match status" value="1"/>
</dbReference>
<gene>
    <name evidence="2" type="ORF">AT727_16045</name>
    <name evidence="1" type="ORF">DPCES_4475</name>
</gene>